<dbReference type="InterPro" id="IPR045930">
    <property type="entry name" value="DUF6349"/>
</dbReference>
<dbReference type="RefSeq" id="WP_076677885.1">
    <property type="nucleotide sequence ID" value="NZ_JAROCE010000007.1"/>
</dbReference>
<dbReference type="Pfam" id="PF19876">
    <property type="entry name" value="DUF6349"/>
    <property type="match status" value="1"/>
</dbReference>
<gene>
    <name evidence="1" type="ORF">P5G46_15075</name>
</gene>
<evidence type="ECO:0000313" key="2">
    <source>
        <dbReference type="Proteomes" id="UP001630303"/>
    </source>
</evidence>
<name>A0ABW9GKW6_9MICO</name>
<sequence>MTLMDMINDLMHEDHVAGLPQWTGMPLGQLVTDYHHPDELDAAWRRWVEINGHFNSVFLSKMWHRSYTVRHMDIGEHTFDLYDVDLRCAAGAHDSRKIGDPLGPLCQCVGSITAQAICSRCSWHHIGTEAECVEAWHDHAFPGWRDLPTLPGKLRGGMGPTSMTPKLEAWLEDNYTPAFRVPGAPILTERPSYGSRHIPNYSPFGGFDLSAPNKP</sequence>
<keyword evidence="2" id="KW-1185">Reference proteome</keyword>
<dbReference type="Proteomes" id="UP001630303">
    <property type="component" value="Unassembled WGS sequence"/>
</dbReference>
<dbReference type="EMBL" id="JAROCE010000007">
    <property type="protein sequence ID" value="MFM2721841.1"/>
    <property type="molecule type" value="Genomic_DNA"/>
</dbReference>
<proteinExistence type="predicted"/>
<accession>A0ABW9GKW6</accession>
<organism evidence="1 2">
    <name type="scientific">Microbacterium mcarthurae</name>
    <dbReference type="NCBI Taxonomy" id="3035918"/>
    <lineage>
        <taxon>Bacteria</taxon>
        <taxon>Bacillati</taxon>
        <taxon>Actinomycetota</taxon>
        <taxon>Actinomycetes</taxon>
        <taxon>Micrococcales</taxon>
        <taxon>Microbacteriaceae</taxon>
        <taxon>Microbacterium</taxon>
    </lineage>
</organism>
<comment type="caution">
    <text evidence="1">The sequence shown here is derived from an EMBL/GenBank/DDBJ whole genome shotgun (WGS) entry which is preliminary data.</text>
</comment>
<protein>
    <submittedName>
        <fullName evidence="1">DUF6349 family protein</fullName>
    </submittedName>
</protein>
<reference evidence="1 2" key="1">
    <citation type="submission" date="2023-03" db="EMBL/GenBank/DDBJ databases">
        <title>MT1 and MT2 Draft Genomes of Novel Species.</title>
        <authorList>
            <person name="Venkateswaran K."/>
        </authorList>
    </citation>
    <scope>NUCLEOTIDE SEQUENCE [LARGE SCALE GENOMIC DNA]</scope>
    <source>
        <strain evidence="1 2">IF8SW-P5</strain>
    </source>
</reference>
<evidence type="ECO:0000313" key="1">
    <source>
        <dbReference type="EMBL" id="MFM2721841.1"/>
    </source>
</evidence>